<dbReference type="InParanoid" id="B0CTQ5"/>
<dbReference type="Proteomes" id="UP000001194">
    <property type="component" value="Unassembled WGS sequence"/>
</dbReference>
<feature type="domain" description="HNH nuclease" evidence="2">
    <location>
        <begin position="184"/>
        <end position="249"/>
    </location>
</feature>
<evidence type="ECO:0000256" key="1">
    <source>
        <dbReference type="SAM" id="MobiDB-lite"/>
    </source>
</evidence>
<name>B0CTQ5_LACBS</name>
<reference evidence="3 4" key="1">
    <citation type="journal article" date="2008" name="Nature">
        <title>The genome of Laccaria bicolor provides insights into mycorrhizal symbiosis.</title>
        <authorList>
            <person name="Martin F."/>
            <person name="Aerts A."/>
            <person name="Ahren D."/>
            <person name="Brun A."/>
            <person name="Danchin E.G.J."/>
            <person name="Duchaussoy F."/>
            <person name="Gibon J."/>
            <person name="Kohler A."/>
            <person name="Lindquist E."/>
            <person name="Pereda V."/>
            <person name="Salamov A."/>
            <person name="Shapiro H.J."/>
            <person name="Wuyts J."/>
            <person name="Blaudez D."/>
            <person name="Buee M."/>
            <person name="Brokstein P."/>
            <person name="Canbaeck B."/>
            <person name="Cohen D."/>
            <person name="Courty P.E."/>
            <person name="Coutinho P.M."/>
            <person name="Delaruelle C."/>
            <person name="Detter J.C."/>
            <person name="Deveau A."/>
            <person name="DiFazio S."/>
            <person name="Duplessis S."/>
            <person name="Fraissinet-Tachet L."/>
            <person name="Lucic E."/>
            <person name="Frey-Klett P."/>
            <person name="Fourrey C."/>
            <person name="Feussner I."/>
            <person name="Gay G."/>
            <person name="Grimwood J."/>
            <person name="Hoegger P.J."/>
            <person name="Jain P."/>
            <person name="Kilaru S."/>
            <person name="Labbe J."/>
            <person name="Lin Y.C."/>
            <person name="Legue V."/>
            <person name="Le Tacon F."/>
            <person name="Marmeisse R."/>
            <person name="Melayah D."/>
            <person name="Montanini B."/>
            <person name="Muratet M."/>
            <person name="Nehls U."/>
            <person name="Niculita-Hirzel H."/>
            <person name="Oudot-Le Secq M.P."/>
            <person name="Peter M."/>
            <person name="Quesneville H."/>
            <person name="Rajashekar B."/>
            <person name="Reich M."/>
            <person name="Rouhier N."/>
            <person name="Schmutz J."/>
            <person name="Yin T."/>
            <person name="Chalot M."/>
            <person name="Henrissat B."/>
            <person name="Kuees U."/>
            <person name="Lucas S."/>
            <person name="Van de Peer Y."/>
            <person name="Podila G.K."/>
            <person name="Polle A."/>
            <person name="Pukkila P.J."/>
            <person name="Richardson P.M."/>
            <person name="Rouze P."/>
            <person name="Sanders I.R."/>
            <person name="Stajich J.E."/>
            <person name="Tunlid A."/>
            <person name="Tuskan G."/>
            <person name="Grigoriev I.V."/>
        </authorList>
    </citation>
    <scope>NUCLEOTIDE SEQUENCE [LARGE SCALE GENOMIC DNA]</scope>
    <source>
        <strain evidence="4">S238N-H82 / ATCC MYA-4686</strain>
    </source>
</reference>
<protein>
    <submittedName>
        <fullName evidence="3">Predicted protein</fullName>
    </submittedName>
</protein>
<dbReference type="KEGG" id="lbc:LACBIDRAFT_305223"/>
<dbReference type="GeneID" id="6071043"/>
<dbReference type="EMBL" id="DS547092">
    <property type="protein sequence ID" value="EDR13960.1"/>
    <property type="molecule type" value="Genomic_DNA"/>
</dbReference>
<proteinExistence type="predicted"/>
<gene>
    <name evidence="3" type="ORF">LACBIDRAFT_305223</name>
</gene>
<evidence type="ECO:0000313" key="4">
    <source>
        <dbReference type="Proteomes" id="UP000001194"/>
    </source>
</evidence>
<evidence type="ECO:0000259" key="2">
    <source>
        <dbReference type="Pfam" id="PF13391"/>
    </source>
</evidence>
<dbReference type="HOGENOM" id="CLU_030288_4_0_1"/>
<organism evidence="4">
    <name type="scientific">Laccaria bicolor (strain S238N-H82 / ATCC MYA-4686)</name>
    <name type="common">Bicoloured deceiver</name>
    <name type="synonym">Laccaria laccata var. bicolor</name>
    <dbReference type="NCBI Taxonomy" id="486041"/>
    <lineage>
        <taxon>Eukaryota</taxon>
        <taxon>Fungi</taxon>
        <taxon>Dikarya</taxon>
        <taxon>Basidiomycota</taxon>
        <taxon>Agaricomycotina</taxon>
        <taxon>Agaricomycetes</taxon>
        <taxon>Agaricomycetidae</taxon>
        <taxon>Agaricales</taxon>
        <taxon>Agaricineae</taxon>
        <taxon>Hydnangiaceae</taxon>
        <taxon>Laccaria</taxon>
    </lineage>
</organism>
<keyword evidence="4" id="KW-1185">Reference proteome</keyword>
<dbReference type="AlphaFoldDB" id="B0CTQ5"/>
<feature type="region of interest" description="Disordered" evidence="1">
    <location>
        <begin position="308"/>
        <end position="365"/>
    </location>
</feature>
<feature type="compositionally biased region" description="Polar residues" evidence="1">
    <location>
        <begin position="19"/>
        <end position="29"/>
    </location>
</feature>
<dbReference type="Pfam" id="PF13391">
    <property type="entry name" value="HNH_2"/>
    <property type="match status" value="1"/>
</dbReference>
<feature type="region of interest" description="Disordered" evidence="1">
    <location>
        <begin position="1"/>
        <end position="32"/>
    </location>
</feature>
<sequence>MSKEPKESLAIPSPAADASGSTPTSSGPQQLRDLPKIDPYPFSILAVVTIIHPANGVELFEWQAYDRLPGPELQFGVHVETLLTACQIVANNEPGYLSKHQGRDDERIDVDLGSILAPGHYYYHVEKVALNPYPICRDFKSWTFPHGDMPRSWSIKSPALPKNLHWGSSWSAVSFIVKLRDKKCRVTGSSEWLSTAHLIPEEERSWLRRNKMYAYLVRKPPHYQSPCNLLALRYDCHLGGFDRAQFVFVPKWGKLAVHFLCDSMEFANQYHNTIFHGDALSIEALYSRFAWAVLKLVADTTKDSEDFEFVEMPKENGKGGGKGGGSSRKRKREDEDGGEGDQDSENNKDAADQSGAYQTASRTHKRPDVLLHGPNAWLSDVLSQLDDGTDARELEEDLDTAACLPFLGFLVDSNIEPTAYQWELPWYPGVSVVEKLKKKYIVEHPNVRAHNLPEMSNESQSNGVLDDGD</sequence>
<dbReference type="RefSeq" id="XP_001874519.1">
    <property type="nucleotide sequence ID" value="XM_001874484.1"/>
</dbReference>
<dbReference type="InterPro" id="IPR003615">
    <property type="entry name" value="HNH_nuc"/>
</dbReference>
<feature type="compositionally biased region" description="Acidic residues" evidence="1">
    <location>
        <begin position="335"/>
        <end position="344"/>
    </location>
</feature>
<accession>B0CTQ5</accession>
<evidence type="ECO:0000313" key="3">
    <source>
        <dbReference type="EMBL" id="EDR13960.1"/>
    </source>
</evidence>
<dbReference type="OrthoDB" id="2937103at2759"/>